<dbReference type="Gene3D" id="3.30.300.20">
    <property type="match status" value="1"/>
</dbReference>
<sequence>MQDLAAALQRVETVLQRRPDQGLHDDAPATARWQGGVRVESSHANGTRLLTDMPCELGGSGDKVTPGWMFRAGIAACATTSIAMGAAGEGIALDLLEVSVGSRSDTRGLVGVAEADGRAVYAGPRDMRLQVRIAAEGVAHERLRALVEVALARSPIPAAVQNPTPLALQIEFP</sequence>
<evidence type="ECO:0000313" key="2">
    <source>
        <dbReference type="Proteomes" id="UP001500975"/>
    </source>
</evidence>
<evidence type="ECO:0008006" key="3">
    <source>
        <dbReference type="Google" id="ProtNLM"/>
    </source>
</evidence>
<dbReference type="PANTHER" id="PTHR35368">
    <property type="entry name" value="HYDROPEROXIDE REDUCTASE"/>
    <property type="match status" value="1"/>
</dbReference>
<dbReference type="InterPro" id="IPR036102">
    <property type="entry name" value="OsmC/Ohrsf"/>
</dbReference>
<dbReference type="InterPro" id="IPR052924">
    <property type="entry name" value="OsmC/Ohr_hydroprdx_reductase"/>
</dbReference>
<proteinExistence type="predicted"/>
<organism evidence="1 2">
    <name type="scientific">Variovorax defluvii</name>
    <dbReference type="NCBI Taxonomy" id="913761"/>
    <lineage>
        <taxon>Bacteria</taxon>
        <taxon>Pseudomonadati</taxon>
        <taxon>Pseudomonadota</taxon>
        <taxon>Betaproteobacteria</taxon>
        <taxon>Burkholderiales</taxon>
        <taxon>Comamonadaceae</taxon>
        <taxon>Variovorax</taxon>
    </lineage>
</organism>
<dbReference type="Proteomes" id="UP001500975">
    <property type="component" value="Unassembled WGS sequence"/>
</dbReference>
<protein>
    <recommendedName>
        <fullName evidence="3">OsmC family peroxiredoxin</fullName>
    </recommendedName>
</protein>
<dbReference type="PANTHER" id="PTHR35368:SF1">
    <property type="entry name" value="HYDROPEROXIDE REDUCTASE"/>
    <property type="match status" value="1"/>
</dbReference>
<keyword evidence="2" id="KW-1185">Reference proteome</keyword>
<dbReference type="EMBL" id="BAABGJ010000073">
    <property type="protein sequence ID" value="GAA4351030.1"/>
    <property type="molecule type" value="Genomic_DNA"/>
</dbReference>
<evidence type="ECO:0000313" key="1">
    <source>
        <dbReference type="EMBL" id="GAA4351030.1"/>
    </source>
</evidence>
<dbReference type="Pfam" id="PF02566">
    <property type="entry name" value="OsmC"/>
    <property type="match status" value="1"/>
</dbReference>
<dbReference type="SUPFAM" id="SSF82784">
    <property type="entry name" value="OsmC-like"/>
    <property type="match status" value="1"/>
</dbReference>
<dbReference type="InterPro" id="IPR015946">
    <property type="entry name" value="KH_dom-like_a/b"/>
</dbReference>
<comment type="caution">
    <text evidence="1">The sequence shown here is derived from an EMBL/GenBank/DDBJ whole genome shotgun (WGS) entry which is preliminary data.</text>
</comment>
<accession>A0ABP8I4B5</accession>
<name>A0ABP8I4B5_9BURK</name>
<reference evidence="2" key="1">
    <citation type="journal article" date="2019" name="Int. J. Syst. Evol. Microbiol.">
        <title>The Global Catalogue of Microorganisms (GCM) 10K type strain sequencing project: providing services to taxonomists for standard genome sequencing and annotation.</title>
        <authorList>
            <consortium name="The Broad Institute Genomics Platform"/>
            <consortium name="The Broad Institute Genome Sequencing Center for Infectious Disease"/>
            <person name="Wu L."/>
            <person name="Ma J."/>
        </authorList>
    </citation>
    <scope>NUCLEOTIDE SEQUENCE [LARGE SCALE GENOMIC DNA]</scope>
    <source>
        <strain evidence="2">JCM 17804</strain>
    </source>
</reference>
<dbReference type="InterPro" id="IPR003718">
    <property type="entry name" value="OsmC/Ohr_fam"/>
</dbReference>
<gene>
    <name evidence="1" type="ORF">GCM10023165_38900</name>
</gene>